<proteinExistence type="predicted"/>
<organism evidence="2 3">
    <name type="scientific">Sesamum alatum</name>
    <dbReference type="NCBI Taxonomy" id="300844"/>
    <lineage>
        <taxon>Eukaryota</taxon>
        <taxon>Viridiplantae</taxon>
        <taxon>Streptophyta</taxon>
        <taxon>Embryophyta</taxon>
        <taxon>Tracheophyta</taxon>
        <taxon>Spermatophyta</taxon>
        <taxon>Magnoliopsida</taxon>
        <taxon>eudicotyledons</taxon>
        <taxon>Gunneridae</taxon>
        <taxon>Pentapetalae</taxon>
        <taxon>asterids</taxon>
        <taxon>lamiids</taxon>
        <taxon>Lamiales</taxon>
        <taxon>Pedaliaceae</taxon>
        <taxon>Sesamum</taxon>
    </lineage>
</organism>
<accession>A0AAE2CK97</accession>
<dbReference type="EMBL" id="JACGWO010000006">
    <property type="protein sequence ID" value="KAK4425267.1"/>
    <property type="molecule type" value="Genomic_DNA"/>
</dbReference>
<evidence type="ECO:0000313" key="2">
    <source>
        <dbReference type="EMBL" id="KAK4425267.1"/>
    </source>
</evidence>
<evidence type="ECO:0000313" key="3">
    <source>
        <dbReference type="Proteomes" id="UP001293254"/>
    </source>
</evidence>
<feature type="region of interest" description="Disordered" evidence="1">
    <location>
        <begin position="129"/>
        <end position="190"/>
    </location>
</feature>
<name>A0AAE2CK97_9LAMI</name>
<reference evidence="2" key="2">
    <citation type="journal article" date="2024" name="Plant">
        <title>Genomic evolution and insights into agronomic trait innovations of Sesamum species.</title>
        <authorList>
            <person name="Miao H."/>
            <person name="Wang L."/>
            <person name="Qu L."/>
            <person name="Liu H."/>
            <person name="Sun Y."/>
            <person name="Le M."/>
            <person name="Wang Q."/>
            <person name="Wei S."/>
            <person name="Zheng Y."/>
            <person name="Lin W."/>
            <person name="Duan Y."/>
            <person name="Cao H."/>
            <person name="Xiong S."/>
            <person name="Wang X."/>
            <person name="Wei L."/>
            <person name="Li C."/>
            <person name="Ma Q."/>
            <person name="Ju M."/>
            <person name="Zhao R."/>
            <person name="Li G."/>
            <person name="Mu C."/>
            <person name="Tian Q."/>
            <person name="Mei H."/>
            <person name="Zhang T."/>
            <person name="Gao T."/>
            <person name="Zhang H."/>
        </authorList>
    </citation>
    <scope>NUCLEOTIDE SEQUENCE</scope>
    <source>
        <strain evidence="2">3651</strain>
    </source>
</reference>
<dbReference type="Proteomes" id="UP001293254">
    <property type="component" value="Unassembled WGS sequence"/>
</dbReference>
<reference evidence="2" key="1">
    <citation type="submission" date="2020-06" db="EMBL/GenBank/DDBJ databases">
        <authorList>
            <person name="Li T."/>
            <person name="Hu X."/>
            <person name="Zhang T."/>
            <person name="Song X."/>
            <person name="Zhang H."/>
            <person name="Dai N."/>
            <person name="Sheng W."/>
            <person name="Hou X."/>
            <person name="Wei L."/>
        </authorList>
    </citation>
    <scope>NUCLEOTIDE SEQUENCE</scope>
    <source>
        <strain evidence="2">3651</strain>
        <tissue evidence="2">Leaf</tissue>
    </source>
</reference>
<keyword evidence="3" id="KW-1185">Reference proteome</keyword>
<sequence length="190" mass="20913">MGVVLPLDPAPKETPSGVSETAPGATRSEIFIGNIRLQRDTEAGNRFAEGFYNSTRHTLRFIPTAGGEVVVQPMVEMIRAGSRRGGWAVLPCKVDVEYEWMPSECDKCRSLGHDQTKCPWTKVHGQRPINVNIAKQNLPQPRRQDDRASTSMPSQQPGVSSANVAEGGPGRHVTDPEWRSPIRRSPPYGN</sequence>
<gene>
    <name evidence="2" type="ORF">Salat_1720600</name>
</gene>
<dbReference type="AlphaFoldDB" id="A0AAE2CK97"/>
<feature type="region of interest" description="Disordered" evidence="1">
    <location>
        <begin position="1"/>
        <end position="24"/>
    </location>
</feature>
<feature type="compositionally biased region" description="Polar residues" evidence="1">
    <location>
        <begin position="149"/>
        <end position="163"/>
    </location>
</feature>
<comment type="caution">
    <text evidence="2">The sequence shown here is derived from an EMBL/GenBank/DDBJ whole genome shotgun (WGS) entry which is preliminary data.</text>
</comment>
<protein>
    <submittedName>
        <fullName evidence="2">Uncharacterized protein</fullName>
    </submittedName>
</protein>
<evidence type="ECO:0000256" key="1">
    <source>
        <dbReference type="SAM" id="MobiDB-lite"/>
    </source>
</evidence>